<protein>
    <submittedName>
        <fullName evidence="1">Uncharacterized protein</fullName>
    </submittedName>
</protein>
<sequence length="121" mass="14257">MKKYILIAITVISMISFAEAKKNTKAILENYRKEALLRESRKEKEMKEVTKKELDIKLDSDSQDQDIAVTNEDEISEEVQNEKLTTQVDEATIDFVNYYLKHNPEKREKLYQHYKNVVGQD</sequence>
<name>A0AB39V2N4_9FUSO</name>
<dbReference type="RefSeq" id="WP_369715139.1">
    <property type="nucleotide sequence ID" value="NZ_CP165647.1"/>
</dbReference>
<evidence type="ECO:0000313" key="1">
    <source>
        <dbReference type="EMBL" id="XDU61587.1"/>
    </source>
</evidence>
<proteinExistence type="predicted"/>
<reference evidence="1" key="1">
    <citation type="submission" date="2024-07" db="EMBL/GenBank/DDBJ databases">
        <authorList>
            <person name="Li X.-J."/>
            <person name="Wang X."/>
        </authorList>
    </citation>
    <scope>NUCLEOTIDE SEQUENCE</scope>
    <source>
        <strain evidence="1">HSP-536</strain>
    </source>
</reference>
<dbReference type="EMBL" id="CP165647">
    <property type="protein sequence ID" value="XDU61587.1"/>
    <property type="molecule type" value="Genomic_DNA"/>
</dbReference>
<organism evidence="1">
    <name type="scientific">Leptotrichia alba</name>
    <dbReference type="NCBI Taxonomy" id="3239304"/>
    <lineage>
        <taxon>Bacteria</taxon>
        <taxon>Fusobacteriati</taxon>
        <taxon>Fusobacteriota</taxon>
        <taxon>Fusobacteriia</taxon>
        <taxon>Fusobacteriales</taxon>
        <taxon>Leptotrichiaceae</taxon>
        <taxon>Leptotrichia</taxon>
    </lineage>
</organism>
<dbReference type="KEGG" id="lala:AB8B28_07975"/>
<accession>A0AB39V2N4</accession>
<dbReference type="AlphaFoldDB" id="A0AB39V2N4"/>
<gene>
    <name evidence="1" type="ORF">AB8B28_07975</name>
</gene>